<proteinExistence type="predicted"/>
<feature type="chain" id="PRO_5033020272" evidence="2">
    <location>
        <begin position="24"/>
        <end position="947"/>
    </location>
</feature>
<keyword evidence="4" id="KW-1185">Reference proteome</keyword>
<evidence type="ECO:0000256" key="1">
    <source>
        <dbReference type="SAM" id="MobiDB-lite"/>
    </source>
</evidence>
<keyword evidence="2" id="KW-0732">Signal</keyword>
<name>A0A834I6W8_RHYFE</name>
<organism evidence="3 4">
    <name type="scientific">Rhynchophorus ferrugineus</name>
    <name type="common">Red palm weevil</name>
    <name type="synonym">Curculio ferrugineus</name>
    <dbReference type="NCBI Taxonomy" id="354439"/>
    <lineage>
        <taxon>Eukaryota</taxon>
        <taxon>Metazoa</taxon>
        <taxon>Ecdysozoa</taxon>
        <taxon>Arthropoda</taxon>
        <taxon>Hexapoda</taxon>
        <taxon>Insecta</taxon>
        <taxon>Pterygota</taxon>
        <taxon>Neoptera</taxon>
        <taxon>Endopterygota</taxon>
        <taxon>Coleoptera</taxon>
        <taxon>Polyphaga</taxon>
        <taxon>Cucujiformia</taxon>
        <taxon>Curculionidae</taxon>
        <taxon>Dryophthorinae</taxon>
        <taxon>Rhynchophorus</taxon>
    </lineage>
</organism>
<dbReference type="OrthoDB" id="6784448at2759"/>
<evidence type="ECO:0000313" key="3">
    <source>
        <dbReference type="EMBL" id="KAF7275600.1"/>
    </source>
</evidence>
<feature type="region of interest" description="Disordered" evidence="1">
    <location>
        <begin position="914"/>
        <end position="941"/>
    </location>
</feature>
<feature type="region of interest" description="Disordered" evidence="1">
    <location>
        <begin position="164"/>
        <end position="185"/>
    </location>
</feature>
<feature type="compositionally biased region" description="Low complexity" evidence="1">
    <location>
        <begin position="464"/>
        <end position="482"/>
    </location>
</feature>
<feature type="compositionally biased region" description="Basic and acidic residues" evidence="1">
    <location>
        <begin position="728"/>
        <end position="760"/>
    </location>
</feature>
<gene>
    <name evidence="3" type="ORF">GWI33_011510</name>
</gene>
<accession>A0A834I6W8</accession>
<feature type="compositionally biased region" description="Polar residues" evidence="1">
    <location>
        <begin position="175"/>
        <end position="185"/>
    </location>
</feature>
<evidence type="ECO:0000256" key="2">
    <source>
        <dbReference type="SAM" id="SignalP"/>
    </source>
</evidence>
<feature type="region of interest" description="Disordered" evidence="1">
    <location>
        <begin position="47"/>
        <end position="83"/>
    </location>
</feature>
<dbReference type="AlphaFoldDB" id="A0A834I6W8"/>
<protein>
    <submittedName>
        <fullName evidence="3">Uncharacterized protein</fullName>
    </submittedName>
</protein>
<feature type="compositionally biased region" description="Basic and acidic residues" evidence="1">
    <location>
        <begin position="445"/>
        <end position="463"/>
    </location>
</feature>
<feature type="compositionally biased region" description="Basic residues" evidence="1">
    <location>
        <begin position="692"/>
        <end position="705"/>
    </location>
</feature>
<feature type="signal peptide" evidence="2">
    <location>
        <begin position="1"/>
        <end position="23"/>
    </location>
</feature>
<dbReference type="Proteomes" id="UP000625711">
    <property type="component" value="Unassembled WGS sequence"/>
</dbReference>
<feature type="region of interest" description="Disordered" evidence="1">
    <location>
        <begin position="445"/>
        <end position="528"/>
    </location>
</feature>
<dbReference type="EMBL" id="JAACXV010009675">
    <property type="protein sequence ID" value="KAF7275600.1"/>
    <property type="molecule type" value="Genomic_DNA"/>
</dbReference>
<evidence type="ECO:0000313" key="4">
    <source>
        <dbReference type="Proteomes" id="UP000625711"/>
    </source>
</evidence>
<comment type="caution">
    <text evidence="3">The sequence shown here is derived from an EMBL/GenBank/DDBJ whole genome shotgun (WGS) entry which is preliminary data.</text>
</comment>
<sequence>MQFHALNYLLIALLLVVVGFSEAISSNYRSYLLNQVSDFNDIVEAEESPENIRQDQPSLPSEYFRAPSHRSSHERSSGSVPDDSVFSSMCLSDSLCPKHDIKHRASALELSPTIYQMETAETQVDNGFDGAPPQNLHVENKFGRNSDSEAAPRTVIIKENPQSVQDRSFEEKASNDQAYTNKDNNLSHLGCRNCKGLKDFFPIPLLESILISRLLESVRNDQGKSYPLKYIVRTVVPTFANVQNLENPSVAASFRNYLQKREKQFERLKRNAKRQKRRLRRKKKRRHRKHHHHHHHRHEGKPRFYRNATDAAREHLENELNNMVGYINQNQTFKDAYNYLPVIFGTVKPSPEQVLLAAIKHNASDEEKLMLTKILSLRPINESIVIHQNQNSSTTNSTGTNSNANVTLESSSVKPAGQENATLNLNLNLNAPDVKKTIMEIMKRQQKISNRETLEDERPERDLNSPNTSSAPPTLTSPTQPALAPPPPVPASVPSPILVTPPSPIPPEQSLPPPASTGQSVTEAPPPVAPLLNEVPGILIYPKTPSKKKKRFANVDLPLSGNTLSGQVDISQILKDINNANEKTDAILDEPKSKKECTKCAEETSKILDILHDLKEDSIKPDEGAFIEYGSSSEPTNEEAHVVPTQSQANKPVTTNNKPNVDTEAKLAKLRKDLQLVSEIQKIINGVAKVDRKSKKKREAKKAKAAVKAPQNEPEDNSEPLAKFSVKPKRDTTEEYIETGHEDESRKNGDMVKKRQDPEPKVAAVTDPADEFIDEELVSEMEANATTYFISQDPEKIRRTAVTEFRQRDKDVMFSLAEKLLLSTEESLLTKSKATEGSTALGEETTEIERSEDLGDEQELNGNASWMIAGEQSGDEDELIEENPPEVSQELFNDNSDDVKELFAIADQMLGSTEASISGKPTGQISTSASTMTTPKTAHKSTVYNWI</sequence>
<feature type="region of interest" description="Disordered" evidence="1">
    <location>
        <begin position="833"/>
        <end position="858"/>
    </location>
</feature>
<feature type="compositionally biased region" description="Pro residues" evidence="1">
    <location>
        <begin position="483"/>
        <end position="515"/>
    </location>
</feature>
<feature type="compositionally biased region" description="Basic residues" evidence="1">
    <location>
        <begin position="270"/>
        <end position="302"/>
    </location>
</feature>
<reference evidence="3" key="1">
    <citation type="submission" date="2020-08" db="EMBL/GenBank/DDBJ databases">
        <title>Genome sequencing and assembly of the red palm weevil Rhynchophorus ferrugineus.</title>
        <authorList>
            <person name="Dias G.B."/>
            <person name="Bergman C.M."/>
            <person name="Manee M."/>
        </authorList>
    </citation>
    <scope>NUCLEOTIDE SEQUENCE</scope>
    <source>
        <strain evidence="3">AA-2017</strain>
        <tissue evidence="3">Whole larva</tissue>
    </source>
</reference>
<feature type="region of interest" description="Disordered" evidence="1">
    <location>
        <begin position="689"/>
        <end position="763"/>
    </location>
</feature>
<feature type="region of interest" description="Disordered" evidence="1">
    <location>
        <begin position="267"/>
        <end position="302"/>
    </location>
</feature>